<dbReference type="AlphaFoldDB" id="A0A9Q1G539"/>
<dbReference type="Gene3D" id="3.30.70.1820">
    <property type="entry name" value="L1 transposable element, RRM domain"/>
    <property type="match status" value="1"/>
</dbReference>
<sequence length="224" mass="25724">MGETEKWDIGFKDTLIQLINNQRALQDKLTDLEGRSRRNNIRIYGVPESAEGTSMHHYVEDLIKTELVVVRFLRFTTKENVLHAAWKKNVHVQGKRVYFDHDYAEEVQRKRKEYTPIKKVLKENKIRFQTPLTRMRVHFDSGTVTYKNAPDAAVDLAKRGFPVGTIHANKIVGNTEETLTRLLPWSTAGGAPRAPNRPASRVAEVREKLRGFQRMDRDGATDIG</sequence>
<reference evidence="1" key="1">
    <citation type="journal article" date="2023" name="Science">
        <title>Genome structures resolve the early diversification of teleost fishes.</title>
        <authorList>
            <person name="Parey E."/>
            <person name="Louis A."/>
            <person name="Montfort J."/>
            <person name="Bouchez O."/>
            <person name="Roques C."/>
            <person name="Iampietro C."/>
            <person name="Lluch J."/>
            <person name="Castinel A."/>
            <person name="Donnadieu C."/>
            <person name="Desvignes T."/>
            <person name="Floi Bucao C."/>
            <person name="Jouanno E."/>
            <person name="Wen M."/>
            <person name="Mejri S."/>
            <person name="Dirks R."/>
            <person name="Jansen H."/>
            <person name="Henkel C."/>
            <person name="Chen W.J."/>
            <person name="Zahm M."/>
            <person name="Cabau C."/>
            <person name="Klopp C."/>
            <person name="Thompson A.W."/>
            <person name="Robinson-Rechavi M."/>
            <person name="Braasch I."/>
            <person name="Lecointre G."/>
            <person name="Bobe J."/>
            <person name="Postlethwait J.H."/>
            <person name="Berthelot C."/>
            <person name="Roest Crollius H."/>
            <person name="Guiguen Y."/>
        </authorList>
    </citation>
    <scope>NUCLEOTIDE SEQUENCE</scope>
    <source>
        <strain evidence="1">WJC10195</strain>
    </source>
</reference>
<accession>A0A9Q1G539</accession>
<dbReference type="Gene3D" id="3.30.250.20">
    <property type="entry name" value="L1 transposable element, C-terminal domain"/>
    <property type="match status" value="1"/>
</dbReference>
<keyword evidence="2" id="KW-1185">Reference proteome</keyword>
<dbReference type="EMBL" id="JAINUF010000002">
    <property type="protein sequence ID" value="KAJ8375565.1"/>
    <property type="molecule type" value="Genomic_DNA"/>
</dbReference>
<organism evidence="1 2">
    <name type="scientific">Synaphobranchus kaupii</name>
    <name type="common">Kaup's arrowtooth eel</name>
    <dbReference type="NCBI Taxonomy" id="118154"/>
    <lineage>
        <taxon>Eukaryota</taxon>
        <taxon>Metazoa</taxon>
        <taxon>Chordata</taxon>
        <taxon>Craniata</taxon>
        <taxon>Vertebrata</taxon>
        <taxon>Euteleostomi</taxon>
        <taxon>Actinopterygii</taxon>
        <taxon>Neopterygii</taxon>
        <taxon>Teleostei</taxon>
        <taxon>Anguilliformes</taxon>
        <taxon>Synaphobranchidae</taxon>
        <taxon>Synaphobranchus</taxon>
    </lineage>
</organism>
<dbReference type="PANTHER" id="PTHR11505">
    <property type="entry name" value="L1 TRANSPOSABLE ELEMENT-RELATED"/>
    <property type="match status" value="1"/>
</dbReference>
<comment type="caution">
    <text evidence="1">The sequence shown here is derived from an EMBL/GenBank/DDBJ whole genome shotgun (WGS) entry which is preliminary data.</text>
</comment>
<dbReference type="OrthoDB" id="8862550at2759"/>
<dbReference type="Proteomes" id="UP001152622">
    <property type="component" value="Chromosome 2"/>
</dbReference>
<evidence type="ECO:0000313" key="1">
    <source>
        <dbReference type="EMBL" id="KAJ8375565.1"/>
    </source>
</evidence>
<evidence type="ECO:0000313" key="2">
    <source>
        <dbReference type="Proteomes" id="UP001152622"/>
    </source>
</evidence>
<gene>
    <name evidence="1" type="ORF">SKAU_G00061450</name>
</gene>
<name>A0A9Q1G539_SYNKA</name>
<proteinExistence type="predicted"/>
<protein>
    <submittedName>
        <fullName evidence="1">Uncharacterized protein</fullName>
    </submittedName>
</protein>
<dbReference type="InterPro" id="IPR004244">
    <property type="entry name" value="Transposase_22"/>
</dbReference>
<dbReference type="InterPro" id="IPR042566">
    <property type="entry name" value="L1_C"/>
</dbReference>